<dbReference type="Pfam" id="PF25372">
    <property type="entry name" value="DUF7885"/>
    <property type="match status" value="1"/>
</dbReference>
<dbReference type="PANTHER" id="PTHR13318">
    <property type="entry name" value="PARTNER OF PAIRED, ISOFORM B-RELATED"/>
    <property type="match status" value="1"/>
</dbReference>
<sequence>MTTFTTMSQCKKLFEMCLDVITPNVNLYEKHLEFLPEHVKFKILIRVTKRIYGIHNNVVMKSLIQPGLKQINLSSSTVNDVTLGILSRCKMMDRVTFSRGNYQMTSHGLISLFSNLHYLRALYIADCNIFTDSVLECLKTECSLLNELDIGGCKVTDEGMKSLSSMAELSSLNISRTNVTDIGLKYLMSGVIRKVLWELRMCSCPITDEGVQIVANNCPGLATLICEDCNIKDMASSFQELKAPMKQISWTVNFNKSL</sequence>
<evidence type="ECO:0000259" key="1">
    <source>
        <dbReference type="Pfam" id="PF25372"/>
    </source>
</evidence>
<feature type="domain" description="F-box/LRR-repeat protein 15-like leucin rich repeat" evidence="1">
    <location>
        <begin position="76"/>
        <end position="214"/>
    </location>
</feature>
<name>A0A6M2DPI0_XENCH</name>
<reference evidence="2" key="1">
    <citation type="submission" date="2020-03" db="EMBL/GenBank/DDBJ databases">
        <title>Transcriptomic Profiling of the Digestive Tract of the Rat Flea, Xenopsylla cheopis, Following Blood Feeding and Infection with Yersinia pestis.</title>
        <authorList>
            <person name="Bland D.M."/>
            <person name="Martens C.A."/>
            <person name="Virtaneva K."/>
            <person name="Kanakabandi K."/>
            <person name="Long D."/>
            <person name="Rosenke R."/>
            <person name="Saturday G.A."/>
            <person name="Hoyt F.H."/>
            <person name="Bruno D.P."/>
            <person name="Ribeiro J.M.C."/>
            <person name="Hinnebusch J."/>
        </authorList>
    </citation>
    <scope>NUCLEOTIDE SEQUENCE</scope>
</reference>
<organism evidence="2">
    <name type="scientific">Xenopsylla cheopis</name>
    <name type="common">Oriental rat flea</name>
    <name type="synonym">Pulex cheopis</name>
    <dbReference type="NCBI Taxonomy" id="163159"/>
    <lineage>
        <taxon>Eukaryota</taxon>
        <taxon>Metazoa</taxon>
        <taxon>Ecdysozoa</taxon>
        <taxon>Arthropoda</taxon>
        <taxon>Hexapoda</taxon>
        <taxon>Insecta</taxon>
        <taxon>Pterygota</taxon>
        <taxon>Neoptera</taxon>
        <taxon>Endopterygota</taxon>
        <taxon>Siphonaptera</taxon>
        <taxon>Pulicidae</taxon>
        <taxon>Xenopsyllinae</taxon>
        <taxon>Xenopsylla</taxon>
    </lineage>
</organism>
<dbReference type="GO" id="GO:0019005">
    <property type="term" value="C:SCF ubiquitin ligase complex"/>
    <property type="evidence" value="ECO:0007669"/>
    <property type="project" value="TreeGrafter"/>
</dbReference>
<dbReference type="Gene3D" id="3.80.10.10">
    <property type="entry name" value="Ribonuclease Inhibitor"/>
    <property type="match status" value="1"/>
</dbReference>
<dbReference type="PANTHER" id="PTHR13318:SF190">
    <property type="entry name" value="PARTNER OF PAIRED, ISOFORM B"/>
    <property type="match status" value="1"/>
</dbReference>
<dbReference type="SMART" id="SM00367">
    <property type="entry name" value="LRR_CC"/>
    <property type="match status" value="3"/>
</dbReference>
<proteinExistence type="predicted"/>
<dbReference type="EMBL" id="GIIL01003001">
    <property type="protein sequence ID" value="NOV46727.1"/>
    <property type="molecule type" value="Transcribed_RNA"/>
</dbReference>
<accession>A0A6M2DPI0</accession>
<dbReference type="InterPro" id="IPR057207">
    <property type="entry name" value="FBXL15_LRR"/>
</dbReference>
<dbReference type="InterPro" id="IPR006553">
    <property type="entry name" value="Leu-rich_rpt_Cys-con_subtyp"/>
</dbReference>
<dbReference type="InterPro" id="IPR032675">
    <property type="entry name" value="LRR_dom_sf"/>
</dbReference>
<evidence type="ECO:0000313" key="2">
    <source>
        <dbReference type="EMBL" id="NOV46727.1"/>
    </source>
</evidence>
<dbReference type="SUPFAM" id="SSF52047">
    <property type="entry name" value="RNI-like"/>
    <property type="match status" value="1"/>
</dbReference>
<dbReference type="AlphaFoldDB" id="A0A6M2DPI0"/>
<dbReference type="GO" id="GO:0031146">
    <property type="term" value="P:SCF-dependent proteasomal ubiquitin-dependent protein catabolic process"/>
    <property type="evidence" value="ECO:0007669"/>
    <property type="project" value="TreeGrafter"/>
</dbReference>
<protein>
    <recommendedName>
        <fullName evidence="1">F-box/LRR-repeat protein 15-like leucin rich repeat domain-containing protein</fullName>
    </recommendedName>
</protein>